<dbReference type="EMBL" id="PFQF01000003">
    <property type="protein sequence ID" value="PJA20995.1"/>
    <property type="molecule type" value="Genomic_DNA"/>
</dbReference>
<dbReference type="SMART" id="SM00560">
    <property type="entry name" value="LamGL"/>
    <property type="match status" value="1"/>
</dbReference>
<feature type="non-terminal residue" evidence="7">
    <location>
        <position position="1"/>
    </location>
</feature>
<name>A0A2M7W5P5_9BACT</name>
<dbReference type="InterPro" id="IPR015915">
    <property type="entry name" value="Kelch-typ_b-propeller"/>
</dbReference>
<evidence type="ECO:0000259" key="6">
    <source>
        <dbReference type="SMART" id="SM00560"/>
    </source>
</evidence>
<organism evidence="7 8">
    <name type="scientific">Candidatus Berkelbacteria bacterium CG_4_10_14_0_2_um_filter_35_9_33_12</name>
    <dbReference type="NCBI Taxonomy" id="1974499"/>
    <lineage>
        <taxon>Bacteria</taxon>
        <taxon>Candidatus Berkelbacteria</taxon>
    </lineage>
</organism>
<dbReference type="InterPro" id="IPR013783">
    <property type="entry name" value="Ig-like_fold"/>
</dbReference>
<dbReference type="InterPro" id="IPR013320">
    <property type="entry name" value="ConA-like_dom_sf"/>
</dbReference>
<reference evidence="8" key="1">
    <citation type="submission" date="2017-09" db="EMBL/GenBank/DDBJ databases">
        <title>Depth-based differentiation of microbial function through sediment-hosted aquifers and enrichment of novel symbionts in the deep terrestrial subsurface.</title>
        <authorList>
            <person name="Probst A.J."/>
            <person name="Ladd B."/>
            <person name="Jarett J.K."/>
            <person name="Geller-Mcgrath D.E."/>
            <person name="Sieber C.M.K."/>
            <person name="Emerson J.B."/>
            <person name="Anantharaman K."/>
            <person name="Thomas B.C."/>
            <person name="Malmstrom R."/>
            <person name="Stieglmeier M."/>
            <person name="Klingl A."/>
            <person name="Woyke T."/>
            <person name="Ryan C.M."/>
            <person name="Banfield J.F."/>
        </authorList>
    </citation>
    <scope>NUCLEOTIDE SEQUENCE [LARGE SCALE GENOMIC DNA]</scope>
</reference>
<feature type="domain" description="Fibronectin type-III" evidence="5">
    <location>
        <begin position="1244"/>
        <end position="1322"/>
    </location>
</feature>
<evidence type="ECO:0008006" key="9">
    <source>
        <dbReference type="Google" id="ProtNLM"/>
    </source>
</evidence>
<evidence type="ECO:0000256" key="2">
    <source>
        <dbReference type="ARBA" id="ARBA00023157"/>
    </source>
</evidence>
<dbReference type="SUPFAM" id="SSF117281">
    <property type="entry name" value="Kelch motif"/>
    <property type="match status" value="1"/>
</dbReference>
<feature type="transmembrane region" description="Helical" evidence="4">
    <location>
        <begin position="2690"/>
        <end position="2708"/>
    </location>
</feature>
<feature type="transmembrane region" description="Helical" evidence="4">
    <location>
        <begin position="2743"/>
        <end position="2763"/>
    </location>
</feature>
<evidence type="ECO:0000256" key="1">
    <source>
        <dbReference type="ARBA" id="ARBA00022729"/>
    </source>
</evidence>
<dbReference type="InterPro" id="IPR003961">
    <property type="entry name" value="FN3_dom"/>
</dbReference>
<gene>
    <name evidence="7" type="ORF">COX60_00055</name>
</gene>
<dbReference type="InterPro" id="IPR008969">
    <property type="entry name" value="CarboxyPept-like_regulatory"/>
</dbReference>
<feature type="domain" description="LamG-like jellyroll fold" evidence="6">
    <location>
        <begin position="1837"/>
        <end position="1987"/>
    </location>
</feature>
<dbReference type="Proteomes" id="UP000230137">
    <property type="component" value="Unassembled WGS sequence"/>
</dbReference>
<dbReference type="InterPro" id="IPR036116">
    <property type="entry name" value="FN3_sf"/>
</dbReference>
<feature type="region of interest" description="Disordered" evidence="3">
    <location>
        <begin position="1748"/>
        <end position="1782"/>
    </location>
</feature>
<keyword evidence="2" id="KW-1015">Disulfide bond</keyword>
<evidence type="ECO:0000259" key="5">
    <source>
        <dbReference type="SMART" id="SM00060"/>
    </source>
</evidence>
<evidence type="ECO:0000256" key="3">
    <source>
        <dbReference type="SAM" id="MobiDB-lite"/>
    </source>
</evidence>
<feature type="domain" description="Fibronectin type-III" evidence="5">
    <location>
        <begin position="2004"/>
        <end position="2080"/>
    </location>
</feature>
<dbReference type="Gene3D" id="2.120.10.80">
    <property type="entry name" value="Kelch-type beta propeller"/>
    <property type="match status" value="1"/>
</dbReference>
<dbReference type="SMART" id="SM00060">
    <property type="entry name" value="FN3"/>
    <property type="match status" value="3"/>
</dbReference>
<dbReference type="SUPFAM" id="SSF49464">
    <property type="entry name" value="Carboxypeptidase regulatory domain-like"/>
    <property type="match status" value="2"/>
</dbReference>
<feature type="domain" description="Fibronectin type-III" evidence="5">
    <location>
        <begin position="1439"/>
        <end position="1522"/>
    </location>
</feature>
<keyword evidence="4" id="KW-0472">Membrane</keyword>
<keyword evidence="4" id="KW-1133">Transmembrane helix</keyword>
<dbReference type="Gene3D" id="2.60.120.200">
    <property type="match status" value="1"/>
</dbReference>
<feature type="transmembrane region" description="Helical" evidence="4">
    <location>
        <begin position="2715"/>
        <end position="2737"/>
    </location>
</feature>
<sequence>IKYDKKHTGYYLTDEVIEYNSNSNQAKIIAKLPAHMDGVSAVWNENNNSIYLIGGRYNSDSAVTNRVMRFDLSSHTFSPVTNIPYYNLGATSILDLDSNQLYIVGGISKKVSTSNYVFGDWESSNKIIIFDLNTNKIASEIDSPYPISIAKSGAAQLVNSNGKYIYFYSVKKNNESLIEYNISNRKFTHKINLASDSYPYHLYYDEAKKELFSIYGLSWMPTKQRFERYDLAKNEKKTTNLETPDLSGISFWSPSINKIISLGGYNYSSEKIFSFSKPEENSICTETTPVSFFNLYNEPKIDERGSTVYYPANYNTTNTDPYGASQNIGVRYSLPNSSAKYTMEKKIGSGKWATVKDLAYIGGTSSYIYVEKIPSDKNIKEYQFRVKAQTKDCKIAYSNNIKRTPNPFQWRIDSFKANRDKTSGNVALSWNLKNAISSTANPQKVNFALYRTSQNGLTNKIYSSDASGSSSNPTGQFTDISTNKFESYSYQLKIFYPKEGITSTSKIVDSDYITIEQANGKDIVKVDTLVPPPPPPPIPDPEIISFSSDKLTISSGESVKLTWVAKNASAISISSTNSSGEIFPLSVNPNLTGSIDNTPLGTTNYNINASSVSGKMAKKSLTITVMPKPASPIINSFYSEKSTLNEGEKTKLVWNTQNATKCALWEVPEGYNPSYSPGYDPFTDANKIVFCGANSSKEIQPVISTKYYLKVGNDVSSVSSLTKIFVAPQTKNPVITSFYGQQSLYSGDSTTLSWKTEKAKTCTLSSTSDSSKNVDCNSTETLKPTTNTTYTLKAEGAKGTTPHQKTLTVDVYPKVESPKILSFSSNKLTVEKGQNVLLSWEIENASSCVLSSLNGKYNFGGVNCGKSSKTIAINEDVKLTLFATSKDNIGVSSVLDIVTTDPKPVVTLSTSSKEITFGDTFTLSTTLTNQPKGKVSCYIPFGEGNVVTTKDCSNVAFEPKTANGEMYYDGLGKESDYQTKKIVTMGVSVAVNGKIIGEAQTQLIVNPPKPKPLPQISDATGKWIVPGFTLRSLFGSGPKYKYIGKTIELNWKQSPLDIGADIVVARIDNNQKQILSTAKITSEQGYMSELSPEIYDDHTYSIQVVRGTEKGVETKVTVKAFEKKIPDPVAPEQFSATLETSPTFIATTNTFSSPRHVRLSWSFKEKEPSGTVTITRTMVAGDLTSEPLTIAQDIPAKQTDFITDDPGGIGSFTYSLTVSNSSGKTTTPKTVDITMEKPTPPLTPTDVQGQWNIEKEPSQLQISWVQPSSKIAVDQYIIELISDDVIISSQKVAGSLRSYDFAVDPTKIYSFKVMAIGKDGLFSNSVEVGIKPIVTKPLPLENGEATWLERSILDRINGKPAKLELAWDRPNDRFYTIDNYEIYKQNTDSNSSNLVGTTKTNQYTVDYPNENGEIYQIVGVTSKGAKTDTLNIYIYAQKPDIIPTPLTIKVVPADTTAEISWTFDRDYPVYQDILRKNVITGEELIVATLKDGAQKTNSYTDTNIPAGEYIYQVITKEIGGLGRSSQPKYSENVVVAPAPKTPITTAKQNEEGNVSIIINKPIDEDIITLVKIQRSVDGKIYEIIAESVSIIEEFIDQDPIITQGKEKSVWYKVVYESSFGKISETQPLEVKIVPIIGSGGIESLKATGTWVAGKDEPQVGFFKNLFRDIPDYQIPPESGNYAVKINWQTETTADIYRIEGNQRIKINDQPLDSGYIYDHTTSPMIDNTYEVVALAEISQRTLVIVEKTKFDEKPDEPSDGGSDKKPDKPQEPDEPVLEPRDSDNHLILDLYDTLDSLLPSNDSIKTESGGQKDKVLSFKCDKTSLDVPVPEKLKGAKSFSVEAWMYTNRDHDGMFPIAQPSLDWATYAWGLYHPFANKNPEGISFYVLPEGAQDIKDNADYQKLVRYINYTPYEIQKWNHIVATYDGAKSTLYVNGIAVAQRTDENKAVLFSAFPVRLGGMQNGRWSGCYDGKIDGFRLYDKAIDGQQINDRFDISKDKYNLATTNPVLPKLEVERGLKLTWKKPNSSVDEYIIYASEQTQNRGTEVGKVDGKDDYYLLPIEIDKDYIITIVAVKDEKEVVISSFDYNPSIDQQIKEERINPLGLNVINGVIITHPDEKNQKKVEIYRSYDTNDDIKIEEKFDKNGQIFDNQAPLYLNIEYYYIFSENGEEKISLPAVVKKIDELPSYPPPPTSTEIPINSFIPIKIGEYQTILGVDFKLPDEKRVLSNIISIVGARLPTKYFAVITATSQLNFVKISEAGVASQPTKITDLKYPLTVSTNTWENGDNLRQDQDGYWHIVFADGNKKYYVKSEDISGEKWNVPILIDENSDTENSATTSSEEAWKMTVLPKKLDVEVVIPSSKEAHSNLKIKKISGDKVETKAEIKPGEKAHNNKSSNRLNGSVTGAVYISNDSNDPHASPKNIVFENIDQAGVVQKENITETGKADLAKILEKSSNQFVIVGWDNSLDIGGIFYQEGYYGSWSDKTIIVNNADPKALVGGNNIDAKIDESDNVYISWVGRDNKMHYRIRYSNGTLSDIVDVFSDVNGFVPKIATNSLAVVAGETVAIYDNNQHSKTVSPTLCGEEKEIKNYEIWVDGEKYLENETITEIDDIDGLAGGKSYQIFIRTNYCDGSYIDSETKQVSIEEKKVANGEVALPIVDINQPILEIKPEDKNEIRLQNSQRANSENIAFASITLSALALTVSAVGSGLANSLINGAIGTATSTMTVGSVGVIGASSVVSALSNVAMATSSSLRIFFFGWLPKKRRKGWAKIKNKDGKAILGAIVKLFSIELERVIAQTITDKNGNFDFSIKKSGKYQIIVSATGFENYFSQEKTILENSFSILFEDIILNYSAIALNKKHPVFVWIIIIQSMVNIIYKLRLPIIIIGTIVAIYNEVKYYDFWSLVVVILYILVWAIEIISKKQTNSKGLIFDKSTNLLLEKVIVRLLKENTDSEKLISTTVTDKKGEFTFIVSAGDYRVTAIGFGYKQFVSDIIKVKKEKKISIKIALNKSN</sequence>
<feature type="transmembrane region" description="Helical" evidence="4">
    <location>
        <begin position="2902"/>
        <end position="2922"/>
    </location>
</feature>
<evidence type="ECO:0000313" key="7">
    <source>
        <dbReference type="EMBL" id="PJA20995.1"/>
    </source>
</evidence>
<dbReference type="Pfam" id="PF13385">
    <property type="entry name" value="Laminin_G_3"/>
    <property type="match status" value="1"/>
</dbReference>
<dbReference type="InterPro" id="IPR006558">
    <property type="entry name" value="LamG-like"/>
</dbReference>
<dbReference type="SUPFAM" id="SSF49899">
    <property type="entry name" value="Concanavalin A-like lectins/glucanases"/>
    <property type="match status" value="1"/>
</dbReference>
<comment type="caution">
    <text evidence="7">The sequence shown here is derived from an EMBL/GenBank/DDBJ whole genome shotgun (WGS) entry which is preliminary data.</text>
</comment>
<dbReference type="Gene3D" id="2.60.40.10">
    <property type="entry name" value="Immunoglobulins"/>
    <property type="match status" value="1"/>
</dbReference>
<evidence type="ECO:0000313" key="8">
    <source>
        <dbReference type="Proteomes" id="UP000230137"/>
    </source>
</evidence>
<proteinExistence type="predicted"/>
<dbReference type="Gene3D" id="2.60.40.1120">
    <property type="entry name" value="Carboxypeptidase-like, regulatory domain"/>
    <property type="match status" value="1"/>
</dbReference>
<dbReference type="SUPFAM" id="SSF49265">
    <property type="entry name" value="Fibronectin type III"/>
    <property type="match status" value="1"/>
</dbReference>
<keyword evidence="1" id="KW-0732">Signal</keyword>
<keyword evidence="4" id="KW-0812">Transmembrane</keyword>
<feature type="transmembrane region" description="Helical" evidence="4">
    <location>
        <begin position="2865"/>
        <end position="2896"/>
    </location>
</feature>
<evidence type="ECO:0000256" key="4">
    <source>
        <dbReference type="SAM" id="Phobius"/>
    </source>
</evidence>
<accession>A0A2M7W5P5</accession>
<protein>
    <recommendedName>
        <fullName evidence="9">Fibronectin type-III domain-containing protein</fullName>
    </recommendedName>
</protein>